<sequence>MTQTQLFTLFIPFTLGLTLLSVTYPSLLILISSRSCIYLHPFPKADNATSYPPTSSRFELMGHTVCTAGLELRAHQQARTGITNTYFVCNWLGLVWFQRQAIVPLFTIVLVSAWISVLASMSYIGHHVVFPYTGNVVTSGTGTGACVEEYGGGMSGHNDDYEGEECFIYD</sequence>
<feature type="transmembrane region" description="Helical" evidence="1">
    <location>
        <begin position="101"/>
        <end position="124"/>
    </location>
</feature>
<dbReference type="Proteomes" id="UP000034164">
    <property type="component" value="Unassembled WGS sequence"/>
</dbReference>
<proteinExistence type="predicted"/>
<dbReference type="EMBL" id="LCZI01000090">
    <property type="protein sequence ID" value="KKZ68613.1"/>
    <property type="molecule type" value="Genomic_DNA"/>
</dbReference>
<organism evidence="2 3">
    <name type="scientific">[Emmonsia] crescens</name>
    <dbReference type="NCBI Taxonomy" id="73230"/>
    <lineage>
        <taxon>Eukaryota</taxon>
        <taxon>Fungi</taxon>
        <taxon>Dikarya</taxon>
        <taxon>Ascomycota</taxon>
        <taxon>Pezizomycotina</taxon>
        <taxon>Eurotiomycetes</taxon>
        <taxon>Eurotiomycetidae</taxon>
        <taxon>Onygenales</taxon>
        <taxon>Ajellomycetaceae</taxon>
        <taxon>Emergomyces</taxon>
    </lineage>
</organism>
<evidence type="ECO:0000313" key="3">
    <source>
        <dbReference type="Proteomes" id="UP000034164"/>
    </source>
</evidence>
<accession>A0A0G2IDE2</accession>
<keyword evidence="1" id="KW-1133">Transmembrane helix</keyword>
<gene>
    <name evidence="2" type="ORF">EMCG_05770</name>
</gene>
<name>A0A0G2IDE2_9EURO</name>
<reference evidence="3" key="1">
    <citation type="journal article" date="2015" name="PLoS Genet.">
        <title>The dynamic genome and transcriptome of the human fungal pathogen Blastomyces and close relative Emmonsia.</title>
        <authorList>
            <person name="Munoz J.F."/>
            <person name="Gauthier G.M."/>
            <person name="Desjardins C.A."/>
            <person name="Gallo J.E."/>
            <person name="Holder J."/>
            <person name="Sullivan T.D."/>
            <person name="Marty A.J."/>
            <person name="Carmen J.C."/>
            <person name="Chen Z."/>
            <person name="Ding L."/>
            <person name="Gujja S."/>
            <person name="Magrini V."/>
            <person name="Misas E."/>
            <person name="Mitreva M."/>
            <person name="Priest M."/>
            <person name="Saif S."/>
            <person name="Whiston E.A."/>
            <person name="Young S."/>
            <person name="Zeng Q."/>
            <person name="Goldman W.E."/>
            <person name="Mardis E.R."/>
            <person name="Taylor J.W."/>
            <person name="McEwen J.G."/>
            <person name="Clay O.K."/>
            <person name="Klein B.S."/>
            <person name="Cuomo C.A."/>
        </authorList>
    </citation>
    <scope>NUCLEOTIDE SEQUENCE [LARGE SCALE GENOMIC DNA]</scope>
    <source>
        <strain evidence="3">UAMH 3008</strain>
    </source>
</reference>
<comment type="caution">
    <text evidence="2">The sequence shown here is derived from an EMBL/GenBank/DDBJ whole genome shotgun (WGS) entry which is preliminary data.</text>
</comment>
<protein>
    <submittedName>
        <fullName evidence="2">Uncharacterized protein</fullName>
    </submittedName>
</protein>
<feature type="transmembrane region" description="Helical" evidence="1">
    <location>
        <begin position="6"/>
        <end position="31"/>
    </location>
</feature>
<dbReference type="VEuPathDB" id="FungiDB:EMCG_05770"/>
<keyword evidence="1" id="KW-0472">Membrane</keyword>
<dbReference type="AlphaFoldDB" id="A0A0G2IDE2"/>
<evidence type="ECO:0000256" key="1">
    <source>
        <dbReference type="SAM" id="Phobius"/>
    </source>
</evidence>
<evidence type="ECO:0000313" key="2">
    <source>
        <dbReference type="EMBL" id="KKZ68613.1"/>
    </source>
</evidence>
<keyword evidence="1" id="KW-0812">Transmembrane</keyword>